<dbReference type="SMART" id="SM00256">
    <property type="entry name" value="FBOX"/>
    <property type="match status" value="1"/>
</dbReference>
<evidence type="ECO:0000313" key="4">
    <source>
        <dbReference type="Proteomes" id="UP001642260"/>
    </source>
</evidence>
<dbReference type="Gene3D" id="2.120.10.80">
    <property type="entry name" value="Kelch-type beta propeller"/>
    <property type="match status" value="1"/>
</dbReference>
<protein>
    <recommendedName>
        <fullName evidence="2">F-box domain-containing protein</fullName>
    </recommendedName>
</protein>
<dbReference type="SUPFAM" id="SSF117281">
    <property type="entry name" value="Kelch motif"/>
    <property type="match status" value="1"/>
</dbReference>
<reference evidence="3 4" key="1">
    <citation type="submission" date="2022-03" db="EMBL/GenBank/DDBJ databases">
        <authorList>
            <person name="Macdonald S."/>
            <person name="Ahmed S."/>
            <person name="Newling K."/>
        </authorList>
    </citation>
    <scope>NUCLEOTIDE SEQUENCE [LARGE SCALE GENOMIC DNA]</scope>
</reference>
<dbReference type="InterPro" id="IPR015915">
    <property type="entry name" value="Kelch-typ_b-propeller"/>
</dbReference>
<dbReference type="EMBL" id="CAKOAT010125377">
    <property type="protein sequence ID" value="CAH8334450.1"/>
    <property type="molecule type" value="Genomic_DNA"/>
</dbReference>
<feature type="domain" description="F-box" evidence="2">
    <location>
        <begin position="23"/>
        <end position="69"/>
    </location>
</feature>
<dbReference type="InterPro" id="IPR036047">
    <property type="entry name" value="F-box-like_dom_sf"/>
</dbReference>
<dbReference type="SUPFAM" id="SSF81383">
    <property type="entry name" value="F-box domain"/>
    <property type="match status" value="1"/>
</dbReference>
<dbReference type="Proteomes" id="UP001642260">
    <property type="component" value="Unassembled WGS sequence"/>
</dbReference>
<dbReference type="PROSITE" id="PS50181">
    <property type="entry name" value="FBOX"/>
    <property type="match status" value="1"/>
</dbReference>
<evidence type="ECO:0000256" key="1">
    <source>
        <dbReference type="SAM" id="MobiDB-lite"/>
    </source>
</evidence>
<dbReference type="InterPro" id="IPR001810">
    <property type="entry name" value="F-box_dom"/>
</dbReference>
<accession>A0ABC8JTD9</accession>
<dbReference type="Pfam" id="PF00646">
    <property type="entry name" value="F-box"/>
    <property type="match status" value="1"/>
</dbReference>
<proteinExistence type="predicted"/>
<name>A0ABC8JTD9_ERUVS</name>
<comment type="caution">
    <text evidence="3">The sequence shown here is derived from an EMBL/GenBank/DDBJ whole genome shotgun (WGS) entry which is preliminary data.</text>
</comment>
<evidence type="ECO:0000259" key="2">
    <source>
        <dbReference type="PROSITE" id="PS50181"/>
    </source>
</evidence>
<dbReference type="PANTHER" id="PTHR24414">
    <property type="entry name" value="F-BOX/KELCH-REPEAT PROTEIN SKIP4"/>
    <property type="match status" value="1"/>
</dbReference>
<keyword evidence="4" id="KW-1185">Reference proteome</keyword>
<dbReference type="InterPro" id="IPR050354">
    <property type="entry name" value="F-box/kelch-repeat_ARATH"/>
</dbReference>
<organism evidence="3 4">
    <name type="scientific">Eruca vesicaria subsp. sativa</name>
    <name type="common">Garden rocket</name>
    <name type="synonym">Eruca sativa</name>
    <dbReference type="NCBI Taxonomy" id="29727"/>
    <lineage>
        <taxon>Eukaryota</taxon>
        <taxon>Viridiplantae</taxon>
        <taxon>Streptophyta</taxon>
        <taxon>Embryophyta</taxon>
        <taxon>Tracheophyta</taxon>
        <taxon>Spermatophyta</taxon>
        <taxon>Magnoliopsida</taxon>
        <taxon>eudicotyledons</taxon>
        <taxon>Gunneridae</taxon>
        <taxon>Pentapetalae</taxon>
        <taxon>rosids</taxon>
        <taxon>malvids</taxon>
        <taxon>Brassicales</taxon>
        <taxon>Brassicaceae</taxon>
        <taxon>Brassiceae</taxon>
        <taxon>Eruca</taxon>
    </lineage>
</organism>
<dbReference type="Pfam" id="PF25210">
    <property type="entry name" value="Kelch_FKB95"/>
    <property type="match status" value="1"/>
</dbReference>
<gene>
    <name evidence="3" type="ORF">ERUC_LOCUS13163</name>
</gene>
<evidence type="ECO:0000313" key="3">
    <source>
        <dbReference type="EMBL" id="CAH8334450.1"/>
    </source>
</evidence>
<dbReference type="AlphaFoldDB" id="A0ABC8JTD9"/>
<dbReference type="PANTHER" id="PTHR24414:SF103">
    <property type="entry name" value="F-BOX DOMAIN-CONTAINING PROTEIN"/>
    <property type="match status" value="1"/>
</dbReference>
<feature type="region of interest" description="Disordered" evidence="1">
    <location>
        <begin position="1"/>
        <end position="27"/>
    </location>
</feature>
<sequence>MSCLSFLPMTSPDRKGKATTEESSPLPSLPDDLLLTCFARVSTLHYPTLSLVSKRFKSLIASPELYKIRSTLGRNQSCLYVCFGSDHDPNPRWFTLCLKPDRNLTNGSSRNVLVPASVPHSAPAHWSGLIGGPSNDIYNIGGPLEVDDAPSSTEPGNLWVDPMVDVLDRKIYITRGCNPNTKTWDPEVSTPPAFVSLVVRKKVYMFGTSNDSAYKPKNGQWERFWGWKPSLGWFSCCVIEKVLYRYRSGEFKWYDTKAGHWRKLKGLKGLPKFVSYGFQLVDYGGKLAVLWAELVPNGGDKKKVVWCAVIMLERPKSADEIWGEIEWCDVVCTVPKSYQLEYALDATL</sequence>
<dbReference type="InterPro" id="IPR057499">
    <property type="entry name" value="Kelch_FKB95"/>
</dbReference>